<evidence type="ECO:0000256" key="4">
    <source>
        <dbReference type="ARBA" id="ARBA00022519"/>
    </source>
</evidence>
<keyword evidence="5 8" id="KW-0812">Transmembrane</keyword>
<feature type="transmembrane region" description="Helical" evidence="8">
    <location>
        <begin position="7"/>
        <end position="29"/>
    </location>
</feature>
<dbReference type="KEGG" id="rtc:APU90_03995"/>
<sequence>MTLSVRAWVSVRFLTFFISWSIFQSYWGLWLASRGLSVSEISAAVACSLIARAVTVAVLYPALNRRATLLRLSRIVPWLIVAAAVPYLFVVGFPMLVVVSIAFGLIYPIMLPLNETVATVAARQRLLPYGPTRSLGSAGFLLGTLGAGWLTSTLGVQVLAATLVSACLLMAVIGLVPPREAETLAIRGSGAHGFAILARDRAFCACLAIAMLVQGSHAAYYSFGAIRAGEISSPDAVPFLLVLAPLSEFALFSLARQRFERLSYRTVFALGAISAALRWTLLAFAEDWGLLALSQLLHAGSYAITHLAFTLYVRDRVDLDIQAAAQGLYASLAMGVSTAALTVVVGLQIGASFSAALLTMAATALASLLFLPVIHTHRKVIA</sequence>
<evidence type="ECO:0000313" key="11">
    <source>
        <dbReference type="Proteomes" id="UP000052979"/>
    </source>
</evidence>
<reference evidence="10 11" key="1">
    <citation type="submission" date="2015-04" db="EMBL/GenBank/DDBJ databases">
        <title>Draft genome sequence of Rathayibacter toxicus strain FH-142 (AKA 70134 or CS 32), a Western Australian isolate.</title>
        <authorList>
            <consortium name="Consortium for Microbial Forensics and Genomics (microFORGE)"/>
            <person name="Knight B.M."/>
            <person name="Roberts D.P."/>
            <person name="Lin D."/>
            <person name="Hari K."/>
            <person name="Fletcher J."/>
            <person name="Melcher U."/>
            <person name="Blagden T."/>
            <person name="Luster D.G."/>
            <person name="Sechler A.J."/>
            <person name="Schneider W.L."/>
            <person name="Winegar R.A."/>
        </authorList>
    </citation>
    <scope>NUCLEOTIDE SEQUENCE [LARGE SCALE GENOMIC DNA]</scope>
    <source>
        <strain evidence="10 11">FH142</strain>
    </source>
</reference>
<dbReference type="STRING" id="145458.APU90_03995"/>
<comment type="subcellular location">
    <subcellularLocation>
        <location evidence="1">Cell inner membrane</location>
        <topology evidence="1">Multi-pass membrane protein</topology>
    </subcellularLocation>
</comment>
<evidence type="ECO:0000256" key="1">
    <source>
        <dbReference type="ARBA" id="ARBA00004429"/>
    </source>
</evidence>
<feature type="domain" description="Major facilitator superfamily associated" evidence="9">
    <location>
        <begin position="9"/>
        <end position="349"/>
    </location>
</feature>
<protein>
    <recommendedName>
        <fullName evidence="9">Major facilitator superfamily associated domain-containing protein</fullName>
    </recommendedName>
</protein>
<feature type="transmembrane region" description="Helical" evidence="8">
    <location>
        <begin position="325"/>
        <end position="347"/>
    </location>
</feature>
<evidence type="ECO:0000313" key="10">
    <source>
        <dbReference type="EMBL" id="KKM46139.1"/>
    </source>
</evidence>
<dbReference type="InterPro" id="IPR024989">
    <property type="entry name" value="MFS_assoc_dom"/>
</dbReference>
<feature type="transmembrane region" description="Helical" evidence="8">
    <location>
        <begin position="202"/>
        <end position="224"/>
    </location>
</feature>
<dbReference type="InterPro" id="IPR036259">
    <property type="entry name" value="MFS_trans_sf"/>
</dbReference>
<evidence type="ECO:0000256" key="7">
    <source>
        <dbReference type="ARBA" id="ARBA00023136"/>
    </source>
</evidence>
<accession>A0A0C5BG09</accession>
<keyword evidence="6 8" id="KW-1133">Transmembrane helix</keyword>
<dbReference type="RefSeq" id="WP_042733841.1">
    <property type="nucleotide sequence ID" value="NZ_CP010848.1"/>
</dbReference>
<dbReference type="PANTHER" id="PTHR23522">
    <property type="entry name" value="BLL5896 PROTEIN"/>
    <property type="match status" value="1"/>
</dbReference>
<dbReference type="eggNOG" id="COG2814">
    <property type="taxonomic scope" value="Bacteria"/>
</dbReference>
<dbReference type="PATRIC" id="fig|145458.7.peg.584"/>
<evidence type="ECO:0000256" key="3">
    <source>
        <dbReference type="ARBA" id="ARBA00022475"/>
    </source>
</evidence>
<dbReference type="SUPFAM" id="SSF103473">
    <property type="entry name" value="MFS general substrate transporter"/>
    <property type="match status" value="1"/>
</dbReference>
<comment type="caution">
    <text evidence="10">The sequence shown here is derived from an EMBL/GenBank/DDBJ whole genome shotgun (WGS) entry which is preliminary data.</text>
</comment>
<dbReference type="GO" id="GO:0015528">
    <property type="term" value="F:lactose:proton symporter activity"/>
    <property type="evidence" value="ECO:0007669"/>
    <property type="project" value="TreeGrafter"/>
</dbReference>
<dbReference type="GeneID" id="93667868"/>
<dbReference type="GO" id="GO:0005886">
    <property type="term" value="C:plasma membrane"/>
    <property type="evidence" value="ECO:0007669"/>
    <property type="project" value="UniProtKB-SubCell"/>
</dbReference>
<organism evidence="10 11">
    <name type="scientific">Rathayibacter toxicus</name>
    <dbReference type="NCBI Taxonomy" id="145458"/>
    <lineage>
        <taxon>Bacteria</taxon>
        <taxon>Bacillati</taxon>
        <taxon>Actinomycetota</taxon>
        <taxon>Actinomycetes</taxon>
        <taxon>Micrococcales</taxon>
        <taxon>Microbacteriaceae</taxon>
        <taxon>Rathayibacter</taxon>
    </lineage>
</organism>
<feature type="transmembrane region" description="Helical" evidence="8">
    <location>
        <begin position="236"/>
        <end position="255"/>
    </location>
</feature>
<feature type="transmembrane region" description="Helical" evidence="8">
    <location>
        <begin position="353"/>
        <end position="374"/>
    </location>
</feature>
<gene>
    <name evidence="10" type="ORF">VT73_03495</name>
</gene>
<proteinExistence type="predicted"/>
<name>A0A0C5BG09_9MICO</name>
<dbReference type="Proteomes" id="UP000052979">
    <property type="component" value="Unassembled WGS sequence"/>
</dbReference>
<evidence type="ECO:0000256" key="6">
    <source>
        <dbReference type="ARBA" id="ARBA00022989"/>
    </source>
</evidence>
<keyword evidence="2" id="KW-0813">Transport</keyword>
<dbReference type="GO" id="GO:0030395">
    <property type="term" value="F:lactose binding"/>
    <property type="evidence" value="ECO:0007669"/>
    <property type="project" value="TreeGrafter"/>
</dbReference>
<dbReference type="AlphaFoldDB" id="A0A0C5BG09"/>
<evidence type="ECO:0000256" key="2">
    <source>
        <dbReference type="ARBA" id="ARBA00022448"/>
    </source>
</evidence>
<feature type="transmembrane region" description="Helical" evidence="8">
    <location>
        <begin position="41"/>
        <end position="63"/>
    </location>
</feature>
<evidence type="ECO:0000256" key="8">
    <source>
        <dbReference type="SAM" id="Phobius"/>
    </source>
</evidence>
<evidence type="ECO:0000256" key="5">
    <source>
        <dbReference type="ARBA" id="ARBA00022692"/>
    </source>
</evidence>
<keyword evidence="11" id="KW-1185">Reference proteome</keyword>
<feature type="transmembrane region" description="Helical" evidence="8">
    <location>
        <begin position="291"/>
        <end position="313"/>
    </location>
</feature>
<keyword evidence="3" id="KW-1003">Cell membrane</keyword>
<keyword evidence="7 8" id="KW-0472">Membrane</keyword>
<dbReference type="Pfam" id="PF12832">
    <property type="entry name" value="MFS_1_like"/>
    <property type="match status" value="1"/>
</dbReference>
<dbReference type="Gene3D" id="1.20.1250.20">
    <property type="entry name" value="MFS general substrate transporter like domains"/>
    <property type="match status" value="2"/>
</dbReference>
<dbReference type="PIRSF" id="PIRSF004925">
    <property type="entry name" value="HcaT"/>
    <property type="match status" value="1"/>
</dbReference>
<evidence type="ECO:0000259" key="9">
    <source>
        <dbReference type="Pfam" id="PF12832"/>
    </source>
</evidence>
<keyword evidence="4" id="KW-0997">Cell inner membrane</keyword>
<dbReference type="KEGG" id="rtx:TI83_02480"/>
<feature type="transmembrane region" description="Helical" evidence="8">
    <location>
        <begin position="267"/>
        <end position="285"/>
    </location>
</feature>
<feature type="transmembrane region" description="Helical" evidence="8">
    <location>
        <begin position="75"/>
        <end position="95"/>
    </location>
</feature>
<feature type="transmembrane region" description="Helical" evidence="8">
    <location>
        <begin position="158"/>
        <end position="177"/>
    </location>
</feature>
<dbReference type="InterPro" id="IPR026032">
    <property type="entry name" value="HcaT-like"/>
</dbReference>
<dbReference type="EMBL" id="LBFI01000024">
    <property type="protein sequence ID" value="KKM46139.1"/>
    <property type="molecule type" value="Genomic_DNA"/>
</dbReference>
<dbReference type="PANTHER" id="PTHR23522:SF10">
    <property type="entry name" value="3-PHENYLPROPIONIC ACID TRANSPORTER-RELATED"/>
    <property type="match status" value="1"/>
</dbReference>